<dbReference type="NCBIfam" id="TIGR00711">
    <property type="entry name" value="efflux_EmrB"/>
    <property type="match status" value="1"/>
</dbReference>
<evidence type="ECO:0000256" key="2">
    <source>
        <dbReference type="ARBA" id="ARBA00022448"/>
    </source>
</evidence>
<feature type="transmembrane region" description="Helical" evidence="7">
    <location>
        <begin position="113"/>
        <end position="134"/>
    </location>
</feature>
<dbReference type="PANTHER" id="PTHR23501">
    <property type="entry name" value="MAJOR FACILITATOR SUPERFAMILY"/>
    <property type="match status" value="1"/>
</dbReference>
<dbReference type="CDD" id="cd17502">
    <property type="entry name" value="MFS_Azr1_MDR_like"/>
    <property type="match status" value="1"/>
</dbReference>
<feature type="transmembrane region" description="Helical" evidence="7">
    <location>
        <begin position="276"/>
        <end position="296"/>
    </location>
</feature>
<dbReference type="Gene3D" id="1.20.1250.20">
    <property type="entry name" value="MFS general substrate transporter like domains"/>
    <property type="match status" value="1"/>
</dbReference>
<dbReference type="STRING" id="861299.J421_1970"/>
<feature type="transmembrane region" description="Helical" evidence="7">
    <location>
        <begin position="466"/>
        <end position="491"/>
    </location>
</feature>
<feature type="transmembrane region" description="Helical" evidence="7">
    <location>
        <begin position="413"/>
        <end position="433"/>
    </location>
</feature>
<evidence type="ECO:0000256" key="7">
    <source>
        <dbReference type="SAM" id="Phobius"/>
    </source>
</evidence>
<reference evidence="9 10" key="1">
    <citation type="journal article" date="2014" name="Genome Announc.">
        <title>Genome Sequence and Methylome of Soil Bacterium Gemmatirosa kalamazoonensis KBS708T, a Member of the Rarely Cultivated Gemmatimonadetes Phylum.</title>
        <authorList>
            <person name="Debruyn J.M."/>
            <person name="Radosevich M."/>
            <person name="Wommack K.E."/>
            <person name="Polson S.W."/>
            <person name="Hauser L.J."/>
            <person name="Fawaz M.N."/>
            <person name="Korlach J."/>
            <person name="Tsai Y.C."/>
        </authorList>
    </citation>
    <scope>NUCLEOTIDE SEQUENCE [LARGE SCALE GENOMIC DNA]</scope>
    <source>
        <strain evidence="9 10">KBS708</strain>
    </source>
</reference>
<evidence type="ECO:0000313" key="9">
    <source>
        <dbReference type="EMBL" id="AHG89507.1"/>
    </source>
</evidence>
<accession>W0RGE6</accession>
<dbReference type="Gene3D" id="1.10.10.10">
    <property type="entry name" value="Winged helix-like DNA-binding domain superfamily/Winged helix DNA-binding domain"/>
    <property type="match status" value="1"/>
</dbReference>
<dbReference type="PATRIC" id="fig|861299.3.peg.2005"/>
<dbReference type="KEGG" id="gba:J421_1970"/>
<protein>
    <submittedName>
        <fullName evidence="9">Drug resistance transporter, EmrB/QacA subfamily</fullName>
    </submittedName>
</protein>
<evidence type="ECO:0000313" key="10">
    <source>
        <dbReference type="Proteomes" id="UP000019151"/>
    </source>
</evidence>
<feature type="transmembrane region" description="Helical" evidence="7">
    <location>
        <begin position="174"/>
        <end position="194"/>
    </location>
</feature>
<dbReference type="eggNOG" id="COG0477">
    <property type="taxonomic scope" value="Bacteria"/>
</dbReference>
<dbReference type="InterPro" id="IPR036390">
    <property type="entry name" value="WH_DNA-bd_sf"/>
</dbReference>
<dbReference type="InterPro" id="IPR020846">
    <property type="entry name" value="MFS_dom"/>
</dbReference>
<feature type="transmembrane region" description="Helical" evidence="7">
    <location>
        <begin position="371"/>
        <end position="392"/>
    </location>
</feature>
<dbReference type="InParanoid" id="W0RGE6"/>
<dbReference type="OrthoDB" id="7375466at2"/>
<dbReference type="Gene3D" id="1.20.1720.10">
    <property type="entry name" value="Multidrug resistance protein D"/>
    <property type="match status" value="1"/>
</dbReference>
<evidence type="ECO:0000259" key="8">
    <source>
        <dbReference type="PROSITE" id="PS50850"/>
    </source>
</evidence>
<dbReference type="InterPro" id="IPR036259">
    <property type="entry name" value="MFS_trans_sf"/>
</dbReference>
<evidence type="ECO:0000256" key="1">
    <source>
        <dbReference type="ARBA" id="ARBA00004651"/>
    </source>
</evidence>
<dbReference type="SUPFAM" id="SSF46785">
    <property type="entry name" value="Winged helix' DNA-binding domain"/>
    <property type="match status" value="1"/>
</dbReference>
<feature type="transmembrane region" description="Helical" evidence="7">
    <location>
        <begin position="57"/>
        <end position="76"/>
    </location>
</feature>
<name>W0RGE6_9BACT</name>
<dbReference type="InterPro" id="IPR001958">
    <property type="entry name" value="Tet-R_TetA/multi-R_MdtG-like"/>
</dbReference>
<evidence type="ECO:0000256" key="4">
    <source>
        <dbReference type="ARBA" id="ARBA00022692"/>
    </source>
</evidence>
<evidence type="ECO:0000256" key="3">
    <source>
        <dbReference type="ARBA" id="ARBA00022475"/>
    </source>
</evidence>
<sequence>MTTAALDRPAAVAPARARHPVVVFAGLMLVMLLSALDSTIVATALPTIVSELGGLERLAWVVTAYLLAQTVVTPLYGKLGDLYGRKRVLQAAIVVFLAGSVLCGASRSMLQLILFRAIQGIGGGGLVVGTQAAIGDIVPPRERGRYQGIFGAVFGVSSIAGPLLGGFFTTHLSWRWIFYVNLPLGAIAVVVLAATLPSSTSRARHVVDYLGAGLLAAALAGVVLLTDLGGTTYPWGSAPILALGAASVLSLAAFVLVERRAAEPVLPPRLFRNRVFVVSGAVGLIVGFAMFGSITYLPLFLQVVRGASPTASGLELLPMMGGMLVTSITAGQLISRSGRYKIFPVAGTAVMTLGLALLSRLRADTGVGTASLYMLVLGMGMGMTMQVLVLAVQNAVEYEDLGVATSGATLFRSIGGSVGTAVLGAIFAGRLAATLARTMPPGGMGGGAHVSPESLRALPAALRETYVTAFTGALGTVFVVAAAIGALAFVLSWALEEKPLRETVAAKSTEVGEAIAMPAEDDSLTQVAQGLAALSRRDVQKRLLERTAERAGVDLPAAECWLLARLDENPALDVAALGRARGIQPARLATALRVLLNRGLVTRAPQGDAHPLTPSGDAVLERLVTARLDWLRDALSGWAPERHAELADLMRRLAGEEMRISPA</sequence>
<dbReference type="InterPro" id="IPR036388">
    <property type="entry name" value="WH-like_DNA-bd_sf"/>
</dbReference>
<evidence type="ECO:0000256" key="5">
    <source>
        <dbReference type="ARBA" id="ARBA00022989"/>
    </source>
</evidence>
<dbReference type="GO" id="GO:0003700">
    <property type="term" value="F:DNA-binding transcription factor activity"/>
    <property type="evidence" value="ECO:0007669"/>
    <property type="project" value="InterPro"/>
</dbReference>
<keyword evidence="5 7" id="KW-1133">Transmembrane helix</keyword>
<feature type="transmembrane region" description="Helical" evidence="7">
    <location>
        <begin position="88"/>
        <end position="107"/>
    </location>
</feature>
<feature type="transmembrane region" description="Helical" evidence="7">
    <location>
        <begin position="316"/>
        <end position="335"/>
    </location>
</feature>
<dbReference type="PANTHER" id="PTHR23501:SF197">
    <property type="entry name" value="COMD"/>
    <property type="match status" value="1"/>
</dbReference>
<dbReference type="EMBL" id="CP007128">
    <property type="protein sequence ID" value="AHG89507.1"/>
    <property type="molecule type" value="Genomic_DNA"/>
</dbReference>
<dbReference type="PROSITE" id="PS50850">
    <property type="entry name" value="MFS"/>
    <property type="match status" value="1"/>
</dbReference>
<feature type="transmembrane region" description="Helical" evidence="7">
    <location>
        <begin position="238"/>
        <end position="256"/>
    </location>
</feature>
<dbReference type="PRINTS" id="PR01035">
    <property type="entry name" value="TCRTETA"/>
</dbReference>
<keyword evidence="10" id="KW-1185">Reference proteome</keyword>
<organism evidence="9 10">
    <name type="scientific">Gemmatirosa kalamazoonensis</name>
    <dbReference type="NCBI Taxonomy" id="861299"/>
    <lineage>
        <taxon>Bacteria</taxon>
        <taxon>Pseudomonadati</taxon>
        <taxon>Gemmatimonadota</taxon>
        <taxon>Gemmatimonadia</taxon>
        <taxon>Gemmatimonadales</taxon>
        <taxon>Gemmatimonadaceae</taxon>
        <taxon>Gemmatirosa</taxon>
    </lineage>
</organism>
<dbReference type="InterPro" id="IPR000835">
    <property type="entry name" value="HTH_MarR-typ"/>
</dbReference>
<feature type="transmembrane region" description="Helical" evidence="7">
    <location>
        <begin position="206"/>
        <end position="226"/>
    </location>
</feature>
<dbReference type="eggNOG" id="COG1846">
    <property type="taxonomic scope" value="Bacteria"/>
</dbReference>
<feature type="transmembrane region" description="Helical" evidence="7">
    <location>
        <begin position="146"/>
        <end position="168"/>
    </location>
</feature>
<dbReference type="GO" id="GO:0005886">
    <property type="term" value="C:plasma membrane"/>
    <property type="evidence" value="ECO:0007669"/>
    <property type="project" value="UniProtKB-SubCell"/>
</dbReference>
<keyword evidence="2" id="KW-0813">Transport</keyword>
<dbReference type="Pfam" id="PF07690">
    <property type="entry name" value="MFS_1"/>
    <property type="match status" value="1"/>
</dbReference>
<dbReference type="InterPro" id="IPR011701">
    <property type="entry name" value="MFS"/>
</dbReference>
<dbReference type="AlphaFoldDB" id="W0RGE6"/>
<feature type="transmembrane region" description="Helical" evidence="7">
    <location>
        <begin position="21"/>
        <end position="45"/>
    </location>
</feature>
<dbReference type="GO" id="GO:0022857">
    <property type="term" value="F:transmembrane transporter activity"/>
    <property type="evidence" value="ECO:0007669"/>
    <property type="project" value="InterPro"/>
</dbReference>
<proteinExistence type="predicted"/>
<gene>
    <name evidence="9" type="ORF">J421_1970</name>
</gene>
<dbReference type="FunCoup" id="W0RGE6">
    <property type="interactions" value="335"/>
</dbReference>
<dbReference type="HOGENOM" id="CLU_000960_2_4_0"/>
<dbReference type="SUPFAM" id="SSF103473">
    <property type="entry name" value="MFS general substrate transporter"/>
    <property type="match status" value="1"/>
</dbReference>
<keyword evidence="3" id="KW-1003">Cell membrane</keyword>
<dbReference type="Proteomes" id="UP000019151">
    <property type="component" value="Chromosome"/>
</dbReference>
<dbReference type="FunFam" id="1.20.1720.10:FF:000004">
    <property type="entry name" value="EmrB/QacA family drug resistance transporter"/>
    <property type="match status" value="1"/>
</dbReference>
<evidence type="ECO:0000256" key="6">
    <source>
        <dbReference type="ARBA" id="ARBA00023136"/>
    </source>
</evidence>
<feature type="domain" description="Major facilitator superfamily (MFS) profile" evidence="8">
    <location>
        <begin position="23"/>
        <end position="500"/>
    </location>
</feature>
<dbReference type="RefSeq" id="WP_025411003.1">
    <property type="nucleotide sequence ID" value="NZ_CP007128.1"/>
</dbReference>
<keyword evidence="6 7" id="KW-0472">Membrane</keyword>
<feature type="transmembrane region" description="Helical" evidence="7">
    <location>
        <begin position="342"/>
        <end position="359"/>
    </location>
</feature>
<dbReference type="InterPro" id="IPR004638">
    <property type="entry name" value="EmrB-like"/>
</dbReference>
<comment type="subcellular location">
    <subcellularLocation>
        <location evidence="1">Cell membrane</location>
        <topology evidence="1">Multi-pass membrane protein</topology>
    </subcellularLocation>
</comment>
<dbReference type="Pfam" id="PF12802">
    <property type="entry name" value="MarR_2"/>
    <property type="match status" value="1"/>
</dbReference>
<keyword evidence="4 7" id="KW-0812">Transmembrane</keyword>